<accession>A0AAE9W9V7</accession>
<evidence type="ECO:0000256" key="5">
    <source>
        <dbReference type="ARBA" id="ARBA00022884"/>
    </source>
</evidence>
<evidence type="ECO:0000256" key="9">
    <source>
        <dbReference type="ARBA" id="ARBA00030144"/>
    </source>
</evidence>
<dbReference type="GO" id="GO:0071013">
    <property type="term" value="C:catalytic step 2 spliceosome"/>
    <property type="evidence" value="ECO:0007669"/>
    <property type="project" value="TreeGrafter"/>
</dbReference>
<evidence type="ECO:0000259" key="11">
    <source>
        <dbReference type="PROSITE" id="PS52002"/>
    </source>
</evidence>
<dbReference type="Proteomes" id="UP001212411">
    <property type="component" value="Chromosome 1"/>
</dbReference>
<dbReference type="CDD" id="cd01722">
    <property type="entry name" value="Sm_F"/>
    <property type="match status" value="1"/>
</dbReference>
<dbReference type="PANTHER" id="PTHR11021">
    <property type="entry name" value="SMALL NUCLEAR RIBONUCLEOPROTEIN F SNRNP-F"/>
    <property type="match status" value="1"/>
</dbReference>
<dbReference type="PANTHER" id="PTHR11021:SF0">
    <property type="entry name" value="SMALL NUCLEAR RIBONUCLEOPROTEIN F"/>
    <property type="match status" value="1"/>
</dbReference>
<evidence type="ECO:0000256" key="6">
    <source>
        <dbReference type="ARBA" id="ARBA00023187"/>
    </source>
</evidence>
<keyword evidence="7 10" id="KW-0539">Nucleus</keyword>
<proteinExistence type="inferred from homology"/>
<dbReference type="SMART" id="SM00651">
    <property type="entry name" value="Sm"/>
    <property type="match status" value="1"/>
</dbReference>
<dbReference type="PROSITE" id="PS52002">
    <property type="entry name" value="SM"/>
    <property type="match status" value="1"/>
</dbReference>
<evidence type="ECO:0000256" key="3">
    <source>
        <dbReference type="ARBA" id="ARBA00022664"/>
    </source>
</evidence>
<evidence type="ECO:0000256" key="4">
    <source>
        <dbReference type="ARBA" id="ARBA00022728"/>
    </source>
</evidence>
<dbReference type="InterPro" id="IPR001163">
    <property type="entry name" value="Sm_dom_euk/arc"/>
</dbReference>
<keyword evidence="5 10" id="KW-0694">RNA-binding</keyword>
<keyword evidence="8 10" id="KW-0687">Ribonucleoprotein</keyword>
<feature type="domain" description="Sm" evidence="11">
    <location>
        <begin position="7"/>
        <end position="79"/>
    </location>
</feature>
<dbReference type="GO" id="GO:0005685">
    <property type="term" value="C:U1 snRNP"/>
    <property type="evidence" value="ECO:0007669"/>
    <property type="project" value="TreeGrafter"/>
</dbReference>
<keyword evidence="4 10" id="KW-0747">Spliceosome</keyword>
<evidence type="ECO:0000256" key="1">
    <source>
        <dbReference type="ARBA" id="ARBA00004123"/>
    </source>
</evidence>
<evidence type="ECO:0000313" key="12">
    <source>
        <dbReference type="EMBL" id="WBW71859.1"/>
    </source>
</evidence>
<reference evidence="12 13" key="1">
    <citation type="journal article" date="2023" name="G3 (Bethesda)">
        <title>A high-quality reference genome for the fission yeast Schizosaccharomyces osmophilus.</title>
        <authorList>
            <person name="Jia G.S."/>
            <person name="Zhang W.C."/>
            <person name="Liang Y."/>
            <person name="Liu X.H."/>
            <person name="Rhind N."/>
            <person name="Pidoux A."/>
            <person name="Brysch-Herzberg M."/>
            <person name="Du L.L."/>
        </authorList>
    </citation>
    <scope>NUCLEOTIDE SEQUENCE [LARGE SCALE GENOMIC DNA]</scope>
    <source>
        <strain evidence="12 13">CBS 15793</strain>
    </source>
</reference>
<sequence>MSFVPVNPKPFLQELIGKPALVRLKWGQEYQGILQSVDSYMNLQLLNAAEWVNGEKTGDLGEIFIRCNNVLWISEKVLEESETKE</sequence>
<dbReference type="GeneID" id="80874656"/>
<dbReference type="InterPro" id="IPR034100">
    <property type="entry name" value="Sm_F"/>
</dbReference>
<evidence type="ECO:0000256" key="2">
    <source>
        <dbReference type="ARBA" id="ARBA00007927"/>
    </source>
</evidence>
<evidence type="ECO:0000256" key="7">
    <source>
        <dbReference type="ARBA" id="ARBA00023242"/>
    </source>
</evidence>
<evidence type="ECO:0000313" key="13">
    <source>
        <dbReference type="Proteomes" id="UP001212411"/>
    </source>
</evidence>
<dbReference type="KEGG" id="som:SOMG_01174"/>
<gene>
    <name evidence="12" type="primary">smf1</name>
    <name evidence="12" type="ORF">SOMG_01174</name>
</gene>
<keyword evidence="3 10" id="KW-0507">mRNA processing</keyword>
<dbReference type="InterPro" id="IPR047575">
    <property type="entry name" value="Sm"/>
</dbReference>
<keyword evidence="13" id="KW-1185">Reference proteome</keyword>
<comment type="subcellular location">
    <subcellularLocation>
        <location evidence="1 10">Nucleus</location>
    </subcellularLocation>
</comment>
<dbReference type="Gene3D" id="2.30.30.100">
    <property type="match status" value="1"/>
</dbReference>
<dbReference type="RefSeq" id="XP_056036102.1">
    <property type="nucleotide sequence ID" value="XM_056179967.1"/>
</dbReference>
<dbReference type="PIRSF" id="PIRSF006609">
    <property type="entry name" value="snRNP_SmF"/>
    <property type="match status" value="1"/>
</dbReference>
<dbReference type="Pfam" id="PF01423">
    <property type="entry name" value="LSM"/>
    <property type="match status" value="1"/>
</dbReference>
<dbReference type="GO" id="GO:0003723">
    <property type="term" value="F:RNA binding"/>
    <property type="evidence" value="ECO:0007669"/>
    <property type="project" value="UniProtKB-UniRule"/>
</dbReference>
<dbReference type="EMBL" id="CP115611">
    <property type="protein sequence ID" value="WBW71859.1"/>
    <property type="molecule type" value="Genomic_DNA"/>
</dbReference>
<name>A0AAE9W9V7_9SCHI</name>
<dbReference type="InterPro" id="IPR010920">
    <property type="entry name" value="LSM_dom_sf"/>
</dbReference>
<evidence type="ECO:0000256" key="10">
    <source>
        <dbReference type="PIRNR" id="PIRNR006609"/>
    </source>
</evidence>
<dbReference type="GO" id="GO:0034715">
    <property type="term" value="C:pICln-Sm protein complex"/>
    <property type="evidence" value="ECO:0007669"/>
    <property type="project" value="TreeGrafter"/>
</dbReference>
<dbReference type="SUPFAM" id="SSF50182">
    <property type="entry name" value="Sm-like ribonucleoproteins"/>
    <property type="match status" value="1"/>
</dbReference>
<dbReference type="AlphaFoldDB" id="A0AAE9W9V7"/>
<evidence type="ECO:0000256" key="8">
    <source>
        <dbReference type="ARBA" id="ARBA00023274"/>
    </source>
</evidence>
<keyword evidence="6 10" id="KW-0508">mRNA splicing</keyword>
<organism evidence="12 13">
    <name type="scientific">Schizosaccharomyces osmophilus</name>
    <dbReference type="NCBI Taxonomy" id="2545709"/>
    <lineage>
        <taxon>Eukaryota</taxon>
        <taxon>Fungi</taxon>
        <taxon>Dikarya</taxon>
        <taxon>Ascomycota</taxon>
        <taxon>Taphrinomycotina</taxon>
        <taxon>Schizosaccharomycetes</taxon>
        <taxon>Schizosaccharomycetales</taxon>
        <taxon>Schizosaccharomycetaceae</taxon>
        <taxon>Schizosaccharomyces</taxon>
    </lineage>
</organism>
<dbReference type="GO" id="GO:0000398">
    <property type="term" value="P:mRNA splicing, via spliceosome"/>
    <property type="evidence" value="ECO:0007669"/>
    <property type="project" value="InterPro"/>
</dbReference>
<protein>
    <recommendedName>
        <fullName evidence="9">Sm protein F</fullName>
    </recommendedName>
</protein>
<dbReference type="InterPro" id="IPR016487">
    <property type="entry name" value="Lsm6/sSmF"/>
</dbReference>
<comment type="similarity">
    <text evidence="2 10">Belongs to the snRNP Sm proteins family. SmF/LSm6 subfamily.</text>
</comment>